<dbReference type="Proteomes" id="UP001228044">
    <property type="component" value="Unassembled WGS sequence"/>
</dbReference>
<keyword evidence="3 5" id="KW-1005">Bacterial flagellum biogenesis</keyword>
<feature type="domain" description="FlgD/Vpr Ig-like" evidence="7">
    <location>
        <begin position="98"/>
        <end position="153"/>
    </location>
</feature>
<evidence type="ECO:0000256" key="6">
    <source>
        <dbReference type="SAM" id="MobiDB-lite"/>
    </source>
</evidence>
<dbReference type="Pfam" id="PF13860">
    <property type="entry name" value="FlgD_ig"/>
    <property type="match status" value="1"/>
</dbReference>
<dbReference type="Pfam" id="PF03963">
    <property type="entry name" value="FlgD"/>
    <property type="match status" value="1"/>
</dbReference>
<evidence type="ECO:0000313" key="10">
    <source>
        <dbReference type="Proteomes" id="UP001228044"/>
    </source>
</evidence>
<reference evidence="9 10" key="1">
    <citation type="submission" date="2023-06" db="EMBL/GenBank/DDBJ databases">
        <title>Pelomonas sp. PFR6 16S ribosomal RNA gene Genome sequencing and assembly.</title>
        <authorList>
            <person name="Woo H."/>
        </authorList>
    </citation>
    <scope>NUCLEOTIDE SEQUENCE [LARGE SCALE GENOMIC DNA]</scope>
    <source>
        <strain evidence="9 10">PFR6</strain>
    </source>
</reference>
<dbReference type="InterPro" id="IPR025965">
    <property type="entry name" value="FlgD/Vpr_Ig-like"/>
</dbReference>
<dbReference type="InterPro" id="IPR005648">
    <property type="entry name" value="FlgD"/>
</dbReference>
<keyword evidence="9" id="KW-0966">Cell projection</keyword>
<sequence>MDVTALNTTPSTSATAAKTAQDTQDRFLKLLVAQMQNQDPMNPMDNAQVTSQMAQIQTVSGISTLDSSVKSLASQFGQMQMLQSVSLVGREVSVAGNRLDMSSGAGQGSYELASPADAVKLEILSPAGSVIDTVQLGAQGAGRQDFTWPSTAYGIDSDLKYRITATKGAAPVSSTTFTRDTVTSVNASGGSLKLELKNLGLVDYASVTSFD</sequence>
<evidence type="ECO:0000256" key="3">
    <source>
        <dbReference type="ARBA" id="ARBA00022795"/>
    </source>
</evidence>
<evidence type="ECO:0000256" key="1">
    <source>
        <dbReference type="ARBA" id="ARBA00010577"/>
    </source>
</evidence>
<evidence type="ECO:0000313" key="9">
    <source>
        <dbReference type="EMBL" id="MDN3919814.1"/>
    </source>
</evidence>
<dbReference type="EMBL" id="JAUHHC010000002">
    <property type="protein sequence ID" value="MDN3919814.1"/>
    <property type="molecule type" value="Genomic_DNA"/>
</dbReference>
<dbReference type="RefSeq" id="WP_290358140.1">
    <property type="nucleotide sequence ID" value="NZ_JAUHHC010000002.1"/>
</dbReference>
<keyword evidence="10" id="KW-1185">Reference proteome</keyword>
<feature type="region of interest" description="Disordered" evidence="6">
    <location>
        <begin position="1"/>
        <end position="20"/>
    </location>
</feature>
<keyword evidence="9" id="KW-0969">Cilium</keyword>
<comment type="function">
    <text evidence="4 5">Required for flagellar hook formation. May act as a scaffolding protein.</text>
</comment>
<dbReference type="Pfam" id="PF13861">
    <property type="entry name" value="FLgD_tudor"/>
    <property type="match status" value="1"/>
</dbReference>
<evidence type="ECO:0000259" key="7">
    <source>
        <dbReference type="Pfam" id="PF13860"/>
    </source>
</evidence>
<gene>
    <name evidence="9" type="ORF">QWJ38_05905</name>
</gene>
<feature type="domain" description="FlgD Tudor-like" evidence="8">
    <location>
        <begin position="79"/>
        <end position="208"/>
    </location>
</feature>
<dbReference type="InterPro" id="IPR025963">
    <property type="entry name" value="FLgD_Tudor"/>
</dbReference>
<organism evidence="9 10">
    <name type="scientific">Roseateles violae</name>
    <dbReference type="NCBI Taxonomy" id="3058042"/>
    <lineage>
        <taxon>Bacteria</taxon>
        <taxon>Pseudomonadati</taxon>
        <taxon>Pseudomonadota</taxon>
        <taxon>Betaproteobacteria</taxon>
        <taxon>Burkholderiales</taxon>
        <taxon>Sphaerotilaceae</taxon>
        <taxon>Roseateles</taxon>
    </lineage>
</organism>
<evidence type="ECO:0000256" key="4">
    <source>
        <dbReference type="ARBA" id="ARBA00024746"/>
    </source>
</evidence>
<name>A0ABT8DU18_9BURK</name>
<dbReference type="Gene3D" id="2.60.40.4070">
    <property type="match status" value="1"/>
</dbReference>
<proteinExistence type="inferred from homology"/>
<comment type="caution">
    <text evidence="9">The sequence shown here is derived from an EMBL/GenBank/DDBJ whole genome shotgun (WGS) entry which is preliminary data.</text>
</comment>
<evidence type="ECO:0000259" key="8">
    <source>
        <dbReference type="Pfam" id="PF13861"/>
    </source>
</evidence>
<evidence type="ECO:0000256" key="5">
    <source>
        <dbReference type="RuleBase" id="RU362076"/>
    </source>
</evidence>
<accession>A0ABT8DU18</accession>
<comment type="similarity">
    <text evidence="1 5">Belongs to the FlgD family.</text>
</comment>
<evidence type="ECO:0000256" key="2">
    <source>
        <dbReference type="ARBA" id="ARBA00016013"/>
    </source>
</evidence>
<protein>
    <recommendedName>
        <fullName evidence="2 5">Basal-body rod modification protein FlgD</fullName>
    </recommendedName>
</protein>
<dbReference type="Gene3D" id="2.30.30.910">
    <property type="match status" value="1"/>
</dbReference>
<keyword evidence="9" id="KW-0282">Flagellum</keyword>